<evidence type="ECO:0000313" key="3">
    <source>
        <dbReference type="Proteomes" id="UP000018466"/>
    </source>
</evidence>
<dbReference type="Pfam" id="PF01966">
    <property type="entry name" value="HD"/>
    <property type="match status" value="1"/>
</dbReference>
<protein>
    <recommendedName>
        <fullName evidence="1">HD domain-containing protein</fullName>
    </recommendedName>
</protein>
<dbReference type="Proteomes" id="UP000018466">
    <property type="component" value="Unassembled WGS sequence"/>
</dbReference>
<dbReference type="SUPFAM" id="SSF109604">
    <property type="entry name" value="HD-domain/PDEase-like"/>
    <property type="match status" value="1"/>
</dbReference>
<dbReference type="GeneID" id="86941552"/>
<organism evidence="2 3">
    <name type="scientific">Stomatobaculum longum</name>
    <dbReference type="NCBI Taxonomy" id="796942"/>
    <lineage>
        <taxon>Bacteria</taxon>
        <taxon>Bacillati</taxon>
        <taxon>Bacillota</taxon>
        <taxon>Clostridia</taxon>
        <taxon>Lachnospirales</taxon>
        <taxon>Lachnospiraceae</taxon>
        <taxon>Stomatobaculum</taxon>
    </lineage>
</organism>
<feature type="domain" description="HD" evidence="1">
    <location>
        <begin position="39"/>
        <end position="138"/>
    </location>
</feature>
<dbReference type="Gene3D" id="1.10.3210.10">
    <property type="entry name" value="Hypothetical protein af1432"/>
    <property type="match status" value="1"/>
</dbReference>
<dbReference type="InterPro" id="IPR006674">
    <property type="entry name" value="HD_domain"/>
</dbReference>
<evidence type="ECO:0000313" key="2">
    <source>
        <dbReference type="EMBL" id="EHO15921.1"/>
    </source>
</evidence>
<name>A0AA37DFS1_9FIRM</name>
<evidence type="ECO:0000259" key="1">
    <source>
        <dbReference type="Pfam" id="PF01966"/>
    </source>
</evidence>
<keyword evidence="3" id="KW-1185">Reference proteome</keyword>
<sequence>MNRKYFDYLEQTAPEAAAILESRSFRSLLHYPRHIYTNTYDHSVRVAVCMAWLAARSGADPNSAVKVGLLHDLCFVDYTRKNDHPGLYCFYHPEEAAANAMREFGLTRKEARAIRAHMFPLSVHLPSSKLAFRLLLADKAVALYEVLLGVHFLRNRVSHFAARRIIHTR</sequence>
<dbReference type="EMBL" id="AGEL01000014">
    <property type="protein sequence ID" value="EHO15921.1"/>
    <property type="molecule type" value="Genomic_DNA"/>
</dbReference>
<dbReference type="AlphaFoldDB" id="A0AA37DFS1"/>
<reference evidence="2 3" key="1">
    <citation type="submission" date="2011-10" db="EMBL/GenBank/DDBJ databases">
        <title>The Genome Sequence of Lachnospiraceae bacterium ACC2.</title>
        <authorList>
            <consortium name="The Broad Institute Genome Sequencing Platform"/>
            <person name="Earl A."/>
            <person name="Ward D."/>
            <person name="Feldgarden M."/>
            <person name="Gevers D."/>
            <person name="Sizova M."/>
            <person name="Hazen A."/>
            <person name="Epstein S."/>
            <person name="Young S.K."/>
            <person name="Zeng Q."/>
            <person name="Gargeya S."/>
            <person name="Fitzgerald M."/>
            <person name="Haas B."/>
            <person name="Abouelleil A."/>
            <person name="Alvarado L."/>
            <person name="Arachchi H.M."/>
            <person name="Berlin A."/>
            <person name="Brown A."/>
            <person name="Chapman S.B."/>
            <person name="Chen Z."/>
            <person name="Dunbar C."/>
            <person name="Freedman E."/>
            <person name="Gearin G."/>
            <person name="Goldberg J."/>
            <person name="Griggs A."/>
            <person name="Gujja S."/>
            <person name="Heiman D."/>
            <person name="Howarth C."/>
            <person name="Larson L."/>
            <person name="Lui A."/>
            <person name="MacDonald P.J.P."/>
            <person name="Montmayeur A."/>
            <person name="Murphy C."/>
            <person name="Neiman D."/>
            <person name="Pearson M."/>
            <person name="Priest M."/>
            <person name="Roberts A."/>
            <person name="Saif S."/>
            <person name="Shea T."/>
            <person name="Shenoy N."/>
            <person name="Sisk P."/>
            <person name="Stolte C."/>
            <person name="Sykes S."/>
            <person name="Wortman J."/>
            <person name="Nusbaum C."/>
            <person name="Birren B."/>
        </authorList>
    </citation>
    <scope>NUCLEOTIDE SEQUENCE [LARGE SCALE GENOMIC DNA]</scope>
    <source>
        <strain evidence="2 3">ACC2</strain>
    </source>
</reference>
<dbReference type="RefSeq" id="WP_009533650.1">
    <property type="nucleotide sequence ID" value="NZ_JH590864.1"/>
</dbReference>
<proteinExistence type="predicted"/>
<gene>
    <name evidence="2" type="ORF">HMPREF9623_01832</name>
</gene>
<accession>A0AA37DFS1</accession>
<comment type="caution">
    <text evidence="2">The sequence shown here is derived from an EMBL/GenBank/DDBJ whole genome shotgun (WGS) entry which is preliminary data.</text>
</comment>